<evidence type="ECO:0000313" key="3">
    <source>
        <dbReference type="Proteomes" id="UP000023152"/>
    </source>
</evidence>
<keyword evidence="3" id="KW-1185">Reference proteome</keyword>
<dbReference type="EMBL" id="ASPP01005586">
    <property type="protein sequence ID" value="ETO30260.1"/>
    <property type="molecule type" value="Genomic_DNA"/>
</dbReference>
<proteinExistence type="predicted"/>
<dbReference type="AlphaFoldDB" id="X6NVC4"/>
<accession>X6NVC4</accession>
<keyword evidence="1" id="KW-1133">Transmembrane helix</keyword>
<feature type="non-terminal residue" evidence="2">
    <location>
        <position position="129"/>
    </location>
</feature>
<reference evidence="2 3" key="1">
    <citation type="journal article" date="2013" name="Curr. Biol.">
        <title>The Genome of the Foraminiferan Reticulomyxa filosa.</title>
        <authorList>
            <person name="Glockner G."/>
            <person name="Hulsmann N."/>
            <person name="Schleicher M."/>
            <person name="Noegel A.A."/>
            <person name="Eichinger L."/>
            <person name="Gallinger C."/>
            <person name="Pawlowski J."/>
            <person name="Sierra R."/>
            <person name="Euteneuer U."/>
            <person name="Pillet L."/>
            <person name="Moustafa A."/>
            <person name="Platzer M."/>
            <person name="Groth M."/>
            <person name="Szafranski K."/>
            <person name="Schliwa M."/>
        </authorList>
    </citation>
    <scope>NUCLEOTIDE SEQUENCE [LARGE SCALE GENOMIC DNA]</scope>
</reference>
<name>X6NVC4_RETFI</name>
<gene>
    <name evidence="2" type="ORF">RFI_06862</name>
</gene>
<keyword evidence="1" id="KW-0472">Membrane</keyword>
<protein>
    <submittedName>
        <fullName evidence="2">Uncharacterized protein</fullName>
    </submittedName>
</protein>
<comment type="caution">
    <text evidence="2">The sequence shown here is derived from an EMBL/GenBank/DDBJ whole genome shotgun (WGS) entry which is preliminary data.</text>
</comment>
<evidence type="ECO:0000313" key="2">
    <source>
        <dbReference type="EMBL" id="ETO30260.1"/>
    </source>
</evidence>
<feature type="transmembrane region" description="Helical" evidence="1">
    <location>
        <begin position="111"/>
        <end position="128"/>
    </location>
</feature>
<sequence length="129" mass="15423">MTQNEWNIDRIIINNTEYDYNNNNYYNIINIRVWSYNFTIYEYLYDEITINKDIIPNKNNNYDIGQSTYTNDLQTQLQVMFNNRLTAIIRYSVSDQLAIDNNKSSIINHSSLFAIIIAFIVFFSFIFII</sequence>
<organism evidence="2 3">
    <name type="scientific">Reticulomyxa filosa</name>
    <dbReference type="NCBI Taxonomy" id="46433"/>
    <lineage>
        <taxon>Eukaryota</taxon>
        <taxon>Sar</taxon>
        <taxon>Rhizaria</taxon>
        <taxon>Retaria</taxon>
        <taxon>Foraminifera</taxon>
        <taxon>Monothalamids</taxon>
        <taxon>Reticulomyxidae</taxon>
        <taxon>Reticulomyxa</taxon>
    </lineage>
</organism>
<dbReference type="Proteomes" id="UP000023152">
    <property type="component" value="Unassembled WGS sequence"/>
</dbReference>
<keyword evidence="1" id="KW-0812">Transmembrane</keyword>
<evidence type="ECO:0000256" key="1">
    <source>
        <dbReference type="SAM" id="Phobius"/>
    </source>
</evidence>